<feature type="signal peptide" evidence="2">
    <location>
        <begin position="1"/>
        <end position="23"/>
    </location>
</feature>
<reference evidence="3 4" key="1">
    <citation type="journal article" date="2023" name="Hortic Res">
        <title>Pangenome of water caltrop reveals structural variations and asymmetric subgenome divergence after allopolyploidization.</title>
        <authorList>
            <person name="Zhang X."/>
            <person name="Chen Y."/>
            <person name="Wang L."/>
            <person name="Yuan Y."/>
            <person name="Fang M."/>
            <person name="Shi L."/>
            <person name="Lu R."/>
            <person name="Comes H.P."/>
            <person name="Ma Y."/>
            <person name="Chen Y."/>
            <person name="Huang G."/>
            <person name="Zhou Y."/>
            <person name="Zheng Z."/>
            <person name="Qiu Y."/>
        </authorList>
    </citation>
    <scope>NUCLEOTIDE SEQUENCE [LARGE SCALE GENOMIC DNA]</scope>
    <source>
        <strain evidence="3">F231</strain>
    </source>
</reference>
<feature type="compositionally biased region" description="Basic and acidic residues" evidence="1">
    <location>
        <begin position="78"/>
        <end position="89"/>
    </location>
</feature>
<feature type="region of interest" description="Disordered" evidence="1">
    <location>
        <begin position="40"/>
        <end position="95"/>
    </location>
</feature>
<accession>A0AAN7LPD9</accession>
<evidence type="ECO:0000313" key="4">
    <source>
        <dbReference type="Proteomes" id="UP001346149"/>
    </source>
</evidence>
<feature type="compositionally biased region" description="Low complexity" evidence="1">
    <location>
        <begin position="40"/>
        <end position="61"/>
    </location>
</feature>
<name>A0AAN7LPD9_TRANT</name>
<evidence type="ECO:0000313" key="3">
    <source>
        <dbReference type="EMBL" id="KAK4783292.1"/>
    </source>
</evidence>
<keyword evidence="2" id="KW-0732">Signal</keyword>
<protein>
    <recommendedName>
        <fullName evidence="5">Secreted protein</fullName>
    </recommendedName>
</protein>
<proteinExistence type="predicted"/>
<evidence type="ECO:0000256" key="2">
    <source>
        <dbReference type="SAM" id="SignalP"/>
    </source>
</evidence>
<dbReference type="Proteomes" id="UP001346149">
    <property type="component" value="Unassembled WGS sequence"/>
</dbReference>
<evidence type="ECO:0008006" key="5">
    <source>
        <dbReference type="Google" id="ProtNLM"/>
    </source>
</evidence>
<feature type="chain" id="PRO_5042994219" description="Secreted protein" evidence="2">
    <location>
        <begin position="24"/>
        <end position="95"/>
    </location>
</feature>
<dbReference type="AlphaFoldDB" id="A0AAN7LPD9"/>
<dbReference type="EMBL" id="JAXQNO010000015">
    <property type="protein sequence ID" value="KAK4783292.1"/>
    <property type="molecule type" value="Genomic_DNA"/>
</dbReference>
<organism evidence="3 4">
    <name type="scientific">Trapa natans</name>
    <name type="common">Water chestnut</name>
    <dbReference type="NCBI Taxonomy" id="22666"/>
    <lineage>
        <taxon>Eukaryota</taxon>
        <taxon>Viridiplantae</taxon>
        <taxon>Streptophyta</taxon>
        <taxon>Embryophyta</taxon>
        <taxon>Tracheophyta</taxon>
        <taxon>Spermatophyta</taxon>
        <taxon>Magnoliopsida</taxon>
        <taxon>eudicotyledons</taxon>
        <taxon>Gunneridae</taxon>
        <taxon>Pentapetalae</taxon>
        <taxon>rosids</taxon>
        <taxon>malvids</taxon>
        <taxon>Myrtales</taxon>
        <taxon>Lythraceae</taxon>
        <taxon>Trapa</taxon>
    </lineage>
</organism>
<keyword evidence="4" id="KW-1185">Reference proteome</keyword>
<evidence type="ECO:0000256" key="1">
    <source>
        <dbReference type="SAM" id="MobiDB-lite"/>
    </source>
</evidence>
<sequence>MRPLLVLFLLAFLVVEAIQGADGRSLPRLKGRQLSQTIEASTVGGATTAAASTTNGNTAGSLSSTNSDDDFWNSPSEGETHHVHLDYNHPGRRSP</sequence>
<comment type="caution">
    <text evidence="3">The sequence shown here is derived from an EMBL/GenBank/DDBJ whole genome shotgun (WGS) entry which is preliminary data.</text>
</comment>
<gene>
    <name evidence="3" type="ORF">SAY86_007666</name>
</gene>